<dbReference type="EMBL" id="JANPWB010000001">
    <property type="protein sequence ID" value="KAJ1216113.1"/>
    <property type="molecule type" value="Genomic_DNA"/>
</dbReference>
<keyword evidence="3" id="KW-1185">Reference proteome</keyword>
<feature type="compositionally biased region" description="Polar residues" evidence="1">
    <location>
        <begin position="1"/>
        <end position="17"/>
    </location>
</feature>
<proteinExistence type="predicted"/>
<feature type="region of interest" description="Disordered" evidence="1">
    <location>
        <begin position="1"/>
        <end position="57"/>
    </location>
</feature>
<dbReference type="AlphaFoldDB" id="A0AAV7WUE8"/>
<evidence type="ECO:0000256" key="1">
    <source>
        <dbReference type="SAM" id="MobiDB-lite"/>
    </source>
</evidence>
<gene>
    <name evidence="2" type="ORF">NDU88_003719</name>
</gene>
<organism evidence="2 3">
    <name type="scientific">Pleurodeles waltl</name>
    <name type="common">Iberian ribbed newt</name>
    <dbReference type="NCBI Taxonomy" id="8319"/>
    <lineage>
        <taxon>Eukaryota</taxon>
        <taxon>Metazoa</taxon>
        <taxon>Chordata</taxon>
        <taxon>Craniata</taxon>
        <taxon>Vertebrata</taxon>
        <taxon>Euteleostomi</taxon>
        <taxon>Amphibia</taxon>
        <taxon>Batrachia</taxon>
        <taxon>Caudata</taxon>
        <taxon>Salamandroidea</taxon>
        <taxon>Salamandridae</taxon>
        <taxon>Pleurodelinae</taxon>
        <taxon>Pleurodeles</taxon>
    </lineage>
</organism>
<name>A0AAV7WUE8_PLEWA</name>
<evidence type="ECO:0000313" key="3">
    <source>
        <dbReference type="Proteomes" id="UP001066276"/>
    </source>
</evidence>
<comment type="caution">
    <text evidence="2">The sequence shown here is derived from an EMBL/GenBank/DDBJ whole genome shotgun (WGS) entry which is preliminary data.</text>
</comment>
<sequence>MGSSGFYSLQPPRSGQASRGRLGASAQLPFYNGQRRTEQPPRKPLHGPVELTRGSRRALTAERISPGSFNMLSGGYIVDCGMRKADSEPGFPFDRIVRSLASYLYCI</sequence>
<reference evidence="2" key="1">
    <citation type="journal article" date="2022" name="bioRxiv">
        <title>Sequencing and chromosome-scale assembly of the giantPleurodeles waltlgenome.</title>
        <authorList>
            <person name="Brown T."/>
            <person name="Elewa A."/>
            <person name="Iarovenko S."/>
            <person name="Subramanian E."/>
            <person name="Araus A.J."/>
            <person name="Petzold A."/>
            <person name="Susuki M."/>
            <person name="Suzuki K.-i.T."/>
            <person name="Hayashi T."/>
            <person name="Toyoda A."/>
            <person name="Oliveira C."/>
            <person name="Osipova E."/>
            <person name="Leigh N.D."/>
            <person name="Simon A."/>
            <person name="Yun M.H."/>
        </authorList>
    </citation>
    <scope>NUCLEOTIDE SEQUENCE</scope>
    <source>
        <strain evidence="2">20211129_DDA</strain>
        <tissue evidence="2">Liver</tissue>
    </source>
</reference>
<protein>
    <submittedName>
        <fullName evidence="2">Uncharacterized protein</fullName>
    </submittedName>
</protein>
<dbReference type="Proteomes" id="UP001066276">
    <property type="component" value="Chromosome 1_1"/>
</dbReference>
<evidence type="ECO:0000313" key="2">
    <source>
        <dbReference type="EMBL" id="KAJ1216113.1"/>
    </source>
</evidence>
<accession>A0AAV7WUE8</accession>